<evidence type="ECO:0000313" key="6">
    <source>
        <dbReference type="EMBL" id="CAB5228059.1"/>
    </source>
</evidence>
<evidence type="ECO:0000313" key="3">
    <source>
        <dbReference type="EMBL" id="CAB4182461.1"/>
    </source>
</evidence>
<dbReference type="EMBL" id="LR797297">
    <property type="protein sequence ID" value="CAB4199803.1"/>
    <property type="molecule type" value="Genomic_DNA"/>
</dbReference>
<gene>
    <name evidence="3" type="ORF">UFOVP1094_6</name>
    <name evidence="4" type="ORF">UFOVP1342_6</name>
    <name evidence="5" type="ORF">UFOVP1450_52</name>
    <name evidence="6" type="ORF">UFOVP1539_49</name>
    <name evidence="1" type="ORF">UFOVP297_37</name>
    <name evidence="2" type="ORF">UFOVP917_4</name>
</gene>
<dbReference type="EMBL" id="LR797034">
    <property type="protein sequence ID" value="CAB4182461.1"/>
    <property type="molecule type" value="Genomic_DNA"/>
</dbReference>
<dbReference type="EMBL" id="LR796863">
    <property type="protein sequence ID" value="CAB4171178.1"/>
    <property type="molecule type" value="Genomic_DNA"/>
</dbReference>
<proteinExistence type="predicted"/>
<protein>
    <submittedName>
        <fullName evidence="6">Uncharacterized protein</fullName>
    </submittedName>
</protein>
<name>A0A6J7XB38_9CAUD</name>
<evidence type="ECO:0000313" key="5">
    <source>
        <dbReference type="EMBL" id="CAB4213578.1"/>
    </source>
</evidence>
<evidence type="ECO:0000313" key="4">
    <source>
        <dbReference type="EMBL" id="CAB4199803.1"/>
    </source>
</evidence>
<dbReference type="EMBL" id="LR797400">
    <property type="protein sequence ID" value="CAB4213578.1"/>
    <property type="molecule type" value="Genomic_DNA"/>
</dbReference>
<evidence type="ECO:0000313" key="2">
    <source>
        <dbReference type="EMBL" id="CAB4171178.1"/>
    </source>
</evidence>
<evidence type="ECO:0000313" key="1">
    <source>
        <dbReference type="EMBL" id="CAB4136246.1"/>
    </source>
</evidence>
<accession>A0A6J7XB38</accession>
<dbReference type="EMBL" id="LR798381">
    <property type="protein sequence ID" value="CAB5228059.1"/>
    <property type="molecule type" value="Genomic_DNA"/>
</dbReference>
<dbReference type="EMBL" id="LR796310">
    <property type="protein sequence ID" value="CAB4136246.1"/>
    <property type="molecule type" value="Genomic_DNA"/>
</dbReference>
<organism evidence="6">
    <name type="scientific">uncultured Caudovirales phage</name>
    <dbReference type="NCBI Taxonomy" id="2100421"/>
    <lineage>
        <taxon>Viruses</taxon>
        <taxon>Duplodnaviria</taxon>
        <taxon>Heunggongvirae</taxon>
        <taxon>Uroviricota</taxon>
        <taxon>Caudoviricetes</taxon>
        <taxon>Peduoviridae</taxon>
        <taxon>Maltschvirus</taxon>
        <taxon>Maltschvirus maltsch</taxon>
    </lineage>
</organism>
<reference evidence="6" key="1">
    <citation type="submission" date="2020-05" db="EMBL/GenBank/DDBJ databases">
        <authorList>
            <person name="Chiriac C."/>
            <person name="Salcher M."/>
            <person name="Ghai R."/>
            <person name="Kavagutti S V."/>
        </authorList>
    </citation>
    <scope>NUCLEOTIDE SEQUENCE</scope>
</reference>
<sequence length="408" mass="45466">MKTVPFSDILASVCQLVGLDRNTLNDKSFGAVRDLTGRRMSIIWDREEWPDTERVLRTFPGNPITSVEISGAVIITEFGSEILMEDSQEILMDTEANTTMKLRLNLETATFPRVYLSEFTEDAYKKGTIGETLVKIINPFYITAPDGTKVSASESSYKFTYNTAVDPFGEYITDVDIELAIGTFTYPTYAGVNHPLTSKLVFSSNLNLIVMLQDGALQGLNAFNNDPRNTTRTSVQPFIVEDFNDKNDVATGGLSVNQEYSYLRFFSDGEKFIAYRKPCPRLFGGAWSGYTTYSAGAQSFYDPYQATSAFNPTVNGTTVKGDFWNALAATAPGVAPANSSSNWSILEIPYRFKDFLINGVSADFLRSEGRPEEANIFDQLAEVAVQQQIDVLLRQQGQVQRMNMVYTY</sequence>